<dbReference type="OrthoDB" id="1924260at2759"/>
<dbReference type="GO" id="GO:0016787">
    <property type="term" value="F:hydrolase activity"/>
    <property type="evidence" value="ECO:0007669"/>
    <property type="project" value="UniProtKB-KW"/>
</dbReference>
<evidence type="ECO:0000313" key="4">
    <source>
        <dbReference type="EMBL" id="MPC12413.1"/>
    </source>
</evidence>
<evidence type="ECO:0000259" key="3">
    <source>
        <dbReference type="Pfam" id="PF18031"/>
    </source>
</evidence>
<dbReference type="Proteomes" id="UP000324222">
    <property type="component" value="Unassembled WGS sequence"/>
</dbReference>
<dbReference type="EMBL" id="VSRR010000215">
    <property type="protein sequence ID" value="MPC12413.1"/>
    <property type="molecule type" value="Genomic_DNA"/>
</dbReference>
<dbReference type="AlphaFoldDB" id="A0A5B7CY84"/>
<dbReference type="Gene3D" id="1.20.58.860">
    <property type="match status" value="1"/>
</dbReference>
<sequence>MQSSPATSSEYQHLVVVHFTPPHSSISPTSHSTSITTTATTTTTTLTTTTATTAATTVANTTTTTTTTTAAVSQGQTRTPPLSCRQLEEVAKQLKEEEEEDSSLTGFLDSPDDADVKLNPSLLEGLVNTLSPEGESGTAEAAVKKEEKGMWERDSGALPPPGEEEGTGWGGGEPSGADTAAGPNHLLHLVHLLGEEITTCEAQLKDELDQRKRYKVDDSRRTHNYDQFIITFLAMLAEQGKISDLVKEQLQPSRKRPAPAPSTPRPPTKAPLKKTESKSPSTSKKRGRKKKTKGKRKR</sequence>
<accession>A0A5B7CY84</accession>
<proteinExistence type="predicted"/>
<dbReference type="PROSITE" id="PS52049">
    <property type="entry name" value="ULD"/>
    <property type="match status" value="1"/>
</dbReference>
<dbReference type="GO" id="GO:0006511">
    <property type="term" value="P:ubiquitin-dependent protein catabolic process"/>
    <property type="evidence" value="ECO:0007669"/>
    <property type="project" value="UniProtKB-UniRule"/>
</dbReference>
<feature type="region of interest" description="Disordered" evidence="2">
    <location>
        <begin position="22"/>
        <end position="41"/>
    </location>
</feature>
<keyword evidence="5" id="KW-1185">Reference proteome</keyword>
<name>A0A5B7CY84_PORTR</name>
<reference evidence="4 5" key="1">
    <citation type="submission" date="2019-05" db="EMBL/GenBank/DDBJ databases">
        <title>Another draft genome of Portunus trituberculatus and its Hox gene families provides insights of decapod evolution.</title>
        <authorList>
            <person name="Jeong J.-H."/>
            <person name="Song I."/>
            <person name="Kim S."/>
            <person name="Choi T."/>
            <person name="Kim D."/>
            <person name="Ryu S."/>
            <person name="Kim W."/>
        </authorList>
    </citation>
    <scope>NUCLEOTIDE SEQUENCE [LARGE SCALE GENOMIC DNA]</scope>
    <source>
        <tissue evidence="4">Muscle</tissue>
    </source>
</reference>
<gene>
    <name evidence="4" type="primary">BAP1</name>
    <name evidence="4" type="ORF">E2C01_005107</name>
</gene>
<dbReference type="Pfam" id="PF18031">
    <property type="entry name" value="UCH_C"/>
    <property type="match status" value="1"/>
</dbReference>
<keyword evidence="1" id="KW-0833">Ubl conjugation pathway</keyword>
<evidence type="ECO:0000256" key="2">
    <source>
        <dbReference type="SAM" id="MobiDB-lite"/>
    </source>
</evidence>
<evidence type="ECO:0000256" key="1">
    <source>
        <dbReference type="PROSITE-ProRule" id="PRU01394"/>
    </source>
</evidence>
<organism evidence="4 5">
    <name type="scientific">Portunus trituberculatus</name>
    <name type="common">Swimming crab</name>
    <name type="synonym">Neptunus trituberculatus</name>
    <dbReference type="NCBI Taxonomy" id="210409"/>
    <lineage>
        <taxon>Eukaryota</taxon>
        <taxon>Metazoa</taxon>
        <taxon>Ecdysozoa</taxon>
        <taxon>Arthropoda</taxon>
        <taxon>Crustacea</taxon>
        <taxon>Multicrustacea</taxon>
        <taxon>Malacostraca</taxon>
        <taxon>Eumalacostraca</taxon>
        <taxon>Eucarida</taxon>
        <taxon>Decapoda</taxon>
        <taxon>Pleocyemata</taxon>
        <taxon>Brachyura</taxon>
        <taxon>Eubrachyura</taxon>
        <taxon>Portunoidea</taxon>
        <taxon>Portunidae</taxon>
        <taxon>Portuninae</taxon>
        <taxon>Portunus</taxon>
    </lineage>
</organism>
<protein>
    <submittedName>
        <fullName evidence="4">Ubiquitin carboxyl-terminal hydrolase BAP1</fullName>
    </submittedName>
</protein>
<feature type="region of interest" description="Disordered" evidence="2">
    <location>
        <begin position="127"/>
        <end position="182"/>
    </location>
</feature>
<evidence type="ECO:0000313" key="5">
    <source>
        <dbReference type="Proteomes" id="UP000324222"/>
    </source>
</evidence>
<feature type="compositionally biased region" description="Pro residues" evidence="2">
    <location>
        <begin position="258"/>
        <end position="269"/>
    </location>
</feature>
<feature type="region of interest" description="Disordered" evidence="2">
    <location>
        <begin position="247"/>
        <end position="298"/>
    </location>
</feature>
<dbReference type="InterPro" id="IPR041507">
    <property type="entry name" value="UCH_C"/>
</dbReference>
<keyword evidence="4" id="KW-0378">Hydrolase</keyword>
<feature type="domain" description="UCH37-like C-terminal" evidence="3">
    <location>
        <begin position="197"/>
        <end position="241"/>
    </location>
</feature>
<feature type="compositionally biased region" description="Basic and acidic residues" evidence="2">
    <location>
        <begin position="142"/>
        <end position="155"/>
    </location>
</feature>
<comment type="caution">
    <text evidence="4">The sequence shown here is derived from an EMBL/GenBank/DDBJ whole genome shotgun (WGS) entry which is preliminary data.</text>
</comment>
<feature type="compositionally biased region" description="Basic residues" evidence="2">
    <location>
        <begin position="283"/>
        <end position="298"/>
    </location>
</feature>